<name>A0A9W7E3N0_9STRA</name>
<accession>A0A9W7E3N0</accession>
<protein>
    <submittedName>
        <fullName evidence="1">Uncharacterized protein</fullName>
    </submittedName>
</protein>
<sequence length="138" mass="13905">MNFNLAHGELVSFLQSSASMRSTASGSLKAGLIAGGGALAGGVFLGPLGAMIGGIVGSVVGYIKGDPYDGAVTAVTELPAARRDALLTEVSEILIAAGAIANTMHLEGNFMTSLEQFASQPAVRDKVWSAVVRGVAAN</sequence>
<dbReference type="InterPro" id="IPR033369">
    <property type="entry name" value="C19orf12"/>
</dbReference>
<comment type="caution">
    <text evidence="1">The sequence shown here is derived from an EMBL/GenBank/DDBJ whole genome shotgun (WGS) entry which is preliminary data.</text>
</comment>
<evidence type="ECO:0000313" key="1">
    <source>
        <dbReference type="EMBL" id="GMH66919.1"/>
    </source>
</evidence>
<organism evidence="1 2">
    <name type="scientific">Triparma retinervis</name>
    <dbReference type="NCBI Taxonomy" id="2557542"/>
    <lineage>
        <taxon>Eukaryota</taxon>
        <taxon>Sar</taxon>
        <taxon>Stramenopiles</taxon>
        <taxon>Ochrophyta</taxon>
        <taxon>Bolidophyceae</taxon>
        <taxon>Parmales</taxon>
        <taxon>Triparmaceae</taxon>
        <taxon>Triparma</taxon>
    </lineage>
</organism>
<gene>
    <name evidence="1" type="ORF">TrRE_jg1382</name>
</gene>
<dbReference type="OrthoDB" id="43033at2759"/>
<dbReference type="Pfam" id="PF20721">
    <property type="entry name" value="C19orf12"/>
    <property type="match status" value="1"/>
</dbReference>
<proteinExistence type="predicted"/>
<reference evidence="1" key="1">
    <citation type="submission" date="2022-07" db="EMBL/GenBank/DDBJ databases">
        <title>Genome analysis of Parmales, a sister group of diatoms, reveals the evolutionary specialization of diatoms from phago-mixotrophs to photoautotrophs.</title>
        <authorList>
            <person name="Ban H."/>
            <person name="Sato S."/>
            <person name="Yoshikawa S."/>
            <person name="Kazumasa Y."/>
            <person name="Nakamura Y."/>
            <person name="Ichinomiya M."/>
            <person name="Saitoh K."/>
            <person name="Sato N."/>
            <person name="Blanc-Mathieu R."/>
            <person name="Endo H."/>
            <person name="Kuwata A."/>
            <person name="Ogata H."/>
        </authorList>
    </citation>
    <scope>NUCLEOTIDE SEQUENCE</scope>
</reference>
<evidence type="ECO:0000313" key="2">
    <source>
        <dbReference type="Proteomes" id="UP001165082"/>
    </source>
</evidence>
<dbReference type="EMBL" id="BRXZ01002637">
    <property type="protein sequence ID" value="GMH66919.1"/>
    <property type="molecule type" value="Genomic_DNA"/>
</dbReference>
<dbReference type="Proteomes" id="UP001165082">
    <property type="component" value="Unassembled WGS sequence"/>
</dbReference>
<keyword evidence="2" id="KW-1185">Reference proteome</keyword>
<dbReference type="AlphaFoldDB" id="A0A9W7E3N0"/>